<comment type="caution">
    <text evidence="1">The sequence shown here is derived from an EMBL/GenBank/DDBJ whole genome shotgun (WGS) entry which is preliminary data.</text>
</comment>
<protein>
    <submittedName>
        <fullName evidence="1">Uncharacterized protein</fullName>
    </submittedName>
</protein>
<gene>
    <name evidence="1" type="ORF">GCM10009676_15460</name>
</gene>
<dbReference type="EMBL" id="BAAALN010000005">
    <property type="protein sequence ID" value="GAA1233079.1"/>
    <property type="molecule type" value="Genomic_DNA"/>
</dbReference>
<accession>A0ABN1W4X0</accession>
<organism evidence="1 2">
    <name type="scientific">Prauserella halophila</name>
    <dbReference type="NCBI Taxonomy" id="185641"/>
    <lineage>
        <taxon>Bacteria</taxon>
        <taxon>Bacillati</taxon>
        <taxon>Actinomycetota</taxon>
        <taxon>Actinomycetes</taxon>
        <taxon>Pseudonocardiales</taxon>
        <taxon>Pseudonocardiaceae</taxon>
        <taxon>Prauserella</taxon>
    </lineage>
</organism>
<evidence type="ECO:0000313" key="1">
    <source>
        <dbReference type="EMBL" id="GAA1233079.1"/>
    </source>
</evidence>
<dbReference type="Proteomes" id="UP001500653">
    <property type="component" value="Unassembled WGS sequence"/>
</dbReference>
<evidence type="ECO:0000313" key="2">
    <source>
        <dbReference type="Proteomes" id="UP001500653"/>
    </source>
</evidence>
<name>A0ABN1W4X0_9PSEU</name>
<reference evidence="1 2" key="1">
    <citation type="journal article" date="2019" name="Int. J. Syst. Evol. Microbiol.">
        <title>The Global Catalogue of Microorganisms (GCM) 10K type strain sequencing project: providing services to taxonomists for standard genome sequencing and annotation.</title>
        <authorList>
            <consortium name="The Broad Institute Genomics Platform"/>
            <consortium name="The Broad Institute Genome Sequencing Center for Infectious Disease"/>
            <person name="Wu L."/>
            <person name="Ma J."/>
        </authorList>
    </citation>
    <scope>NUCLEOTIDE SEQUENCE [LARGE SCALE GENOMIC DNA]</scope>
    <source>
        <strain evidence="1 2">JCM 13023</strain>
    </source>
</reference>
<keyword evidence="2" id="KW-1185">Reference proteome</keyword>
<proteinExistence type="predicted"/>
<sequence>MTTASDQIQLDYVHLKFDDVPGFQVANDAVRHLTRFATPPPAGTVVETLCGALHEMPLRTPRHPPEPRFDCTFCQLEYLGLDP</sequence>
<dbReference type="RefSeq" id="WP_253863686.1">
    <property type="nucleotide sequence ID" value="NZ_BAAALN010000005.1"/>
</dbReference>